<name>A0A840I731_9PROT</name>
<proteinExistence type="predicted"/>
<accession>A0A840I731</accession>
<evidence type="ECO:0000313" key="3">
    <source>
        <dbReference type="EMBL" id="MBB4659790.1"/>
    </source>
</evidence>
<keyword evidence="2" id="KW-0732">Signal</keyword>
<dbReference type="RefSeq" id="WP_183818744.1">
    <property type="nucleotide sequence ID" value="NZ_JACHOB010000005.1"/>
</dbReference>
<evidence type="ECO:0000256" key="1">
    <source>
        <dbReference type="SAM" id="MobiDB-lite"/>
    </source>
</evidence>
<evidence type="ECO:0000256" key="2">
    <source>
        <dbReference type="SAM" id="SignalP"/>
    </source>
</evidence>
<evidence type="ECO:0000313" key="4">
    <source>
        <dbReference type="Proteomes" id="UP000563524"/>
    </source>
</evidence>
<keyword evidence="4" id="KW-1185">Reference proteome</keyword>
<protein>
    <submittedName>
        <fullName evidence="3">Uncharacterized protein (PEP-CTERM system associated)</fullName>
    </submittedName>
</protein>
<dbReference type="SUPFAM" id="SSF56935">
    <property type="entry name" value="Porins"/>
    <property type="match status" value="1"/>
</dbReference>
<feature type="chain" id="PRO_5033062257" evidence="2">
    <location>
        <begin position="24"/>
        <end position="660"/>
    </location>
</feature>
<comment type="caution">
    <text evidence="3">The sequence shown here is derived from an EMBL/GenBank/DDBJ whole genome shotgun (WGS) entry which is preliminary data.</text>
</comment>
<feature type="region of interest" description="Disordered" evidence="1">
    <location>
        <begin position="29"/>
        <end position="49"/>
    </location>
</feature>
<dbReference type="EMBL" id="JACHOB010000005">
    <property type="protein sequence ID" value="MBB4659790.1"/>
    <property type="molecule type" value="Genomic_DNA"/>
</dbReference>
<feature type="compositionally biased region" description="Basic and acidic residues" evidence="1">
    <location>
        <begin position="33"/>
        <end position="44"/>
    </location>
</feature>
<dbReference type="Proteomes" id="UP000563524">
    <property type="component" value="Unassembled WGS sequence"/>
</dbReference>
<sequence length="660" mass="71673">MTTRRHRPARRALLCAASGLAVAALPAAAQDTYRPDREGQDVPNRRVPAAPRRNLVSSWNLDLRATYSDNFRRLSDQRARYFLRADETGDESTVGVLVPRIDDEGAPVVDEETGEPIIDFVPTLQLVDVEPPDNVVLSASLRGATVYERAGLTGVVNGGVRVGTYADRASLDQRLLDSIDPNVALPDGVLATDRPTFGLNDLDEVFIEPNIAGSATARIVDDLFYVDASAVAEQQALSTRNNLSAESSGALDNRIVFAGGSLSPYIFRNVAEGGSVEARYRYTGVFVVDENLDQSERFTGERLFLVDEGQNYANDSTAHEGILEYRSGDLLDKIAFRVTGVANRTEESGSDILAESKIERLSAEVEGAYEINSVFAATASVGYDDVSVELTPQGFVDSVPPTDNTESGLSGVWWTVGFTAVPSRRSSLQVRLGERFSGTLLEVEGHYRPSARINVTASAERRLDTGTQGTFRGFRGFNSRTVRVLDQLSNVQAGSAERLLEQAVSFQGGFDDVTRQGSGAGAYDRYSLSATYFLRRTSVSASVNYTGSDLFGLGGGTDDNSNSIVSLNGQVRRQISRRLSAYANARYQRNDGRFYEDVIVGLEGNRDRNSSQIFGAVGAAWQLGPQLSATGQIYHAERSSTGTQLDYKENAVSAGLRWTF</sequence>
<gene>
    <name evidence="3" type="ORF">GGQ59_002331</name>
</gene>
<reference evidence="3 4" key="1">
    <citation type="submission" date="2020-08" db="EMBL/GenBank/DDBJ databases">
        <title>Genomic Encyclopedia of Type Strains, Phase IV (KMG-IV): sequencing the most valuable type-strain genomes for metagenomic binning, comparative biology and taxonomic classification.</title>
        <authorList>
            <person name="Goeker M."/>
        </authorList>
    </citation>
    <scope>NUCLEOTIDE SEQUENCE [LARGE SCALE GENOMIC DNA]</scope>
    <source>
        <strain evidence="3 4">DSM 102850</strain>
    </source>
</reference>
<organism evidence="3 4">
    <name type="scientific">Parvularcula dongshanensis</name>
    <dbReference type="NCBI Taxonomy" id="1173995"/>
    <lineage>
        <taxon>Bacteria</taxon>
        <taxon>Pseudomonadati</taxon>
        <taxon>Pseudomonadota</taxon>
        <taxon>Alphaproteobacteria</taxon>
        <taxon>Parvularculales</taxon>
        <taxon>Parvularculaceae</taxon>
        <taxon>Parvularcula</taxon>
    </lineage>
</organism>
<dbReference type="AlphaFoldDB" id="A0A840I731"/>
<feature type="signal peptide" evidence="2">
    <location>
        <begin position="1"/>
        <end position="23"/>
    </location>
</feature>